<organism evidence="2 3">
    <name type="scientific">Nocardioides mesophilus</name>
    <dbReference type="NCBI Taxonomy" id="433659"/>
    <lineage>
        <taxon>Bacteria</taxon>
        <taxon>Bacillati</taxon>
        <taxon>Actinomycetota</taxon>
        <taxon>Actinomycetes</taxon>
        <taxon>Propionibacteriales</taxon>
        <taxon>Nocardioidaceae</taxon>
        <taxon>Nocardioides</taxon>
    </lineage>
</organism>
<proteinExistence type="predicted"/>
<protein>
    <submittedName>
        <fullName evidence="2">Uncharacterized protein</fullName>
    </submittedName>
</protein>
<feature type="compositionally biased region" description="Basic and acidic residues" evidence="1">
    <location>
        <begin position="18"/>
        <end position="29"/>
    </location>
</feature>
<evidence type="ECO:0000256" key="1">
    <source>
        <dbReference type="SAM" id="MobiDB-lite"/>
    </source>
</evidence>
<evidence type="ECO:0000313" key="2">
    <source>
        <dbReference type="EMBL" id="QNN51479.1"/>
    </source>
</evidence>
<dbReference type="AlphaFoldDB" id="A0A7G9R7A4"/>
<reference evidence="2 3" key="1">
    <citation type="submission" date="2020-08" db="EMBL/GenBank/DDBJ databases">
        <title>Genome sequence of Nocardioides mesophilus KACC 16243T.</title>
        <authorList>
            <person name="Hyun D.-W."/>
            <person name="Bae J.-W."/>
        </authorList>
    </citation>
    <scope>NUCLEOTIDE SEQUENCE [LARGE SCALE GENOMIC DNA]</scope>
    <source>
        <strain evidence="2 3">KACC 16243</strain>
    </source>
</reference>
<accession>A0A7G9R7A4</accession>
<name>A0A7G9R7A4_9ACTN</name>
<keyword evidence="3" id="KW-1185">Reference proteome</keyword>
<dbReference type="Proteomes" id="UP000515947">
    <property type="component" value="Chromosome"/>
</dbReference>
<sequence>MSTGSAPLLMLDLAASQMRDRQRSARDRAQTSLAQRARAARRAARR</sequence>
<dbReference type="RefSeq" id="WP_187577315.1">
    <property type="nucleotide sequence ID" value="NZ_CP060713.1"/>
</dbReference>
<dbReference type="EMBL" id="CP060713">
    <property type="protein sequence ID" value="QNN51479.1"/>
    <property type="molecule type" value="Genomic_DNA"/>
</dbReference>
<feature type="region of interest" description="Disordered" evidence="1">
    <location>
        <begin position="17"/>
        <end position="46"/>
    </location>
</feature>
<gene>
    <name evidence="2" type="ORF">H9L09_12830</name>
</gene>
<evidence type="ECO:0000313" key="3">
    <source>
        <dbReference type="Proteomes" id="UP000515947"/>
    </source>
</evidence>
<dbReference type="KEGG" id="nmes:H9L09_12830"/>